<dbReference type="AlphaFoldDB" id="A0A9N9EQF9"/>
<name>A0A9N9EQF9_9GLOM</name>
<evidence type="ECO:0000313" key="3">
    <source>
        <dbReference type="Proteomes" id="UP000789342"/>
    </source>
</evidence>
<feature type="region of interest" description="Disordered" evidence="1">
    <location>
        <begin position="1"/>
        <end position="21"/>
    </location>
</feature>
<dbReference type="EMBL" id="CAJVPV010013902">
    <property type="protein sequence ID" value="CAG8681150.1"/>
    <property type="molecule type" value="Genomic_DNA"/>
</dbReference>
<evidence type="ECO:0000256" key="1">
    <source>
        <dbReference type="SAM" id="MobiDB-lite"/>
    </source>
</evidence>
<evidence type="ECO:0000313" key="2">
    <source>
        <dbReference type="EMBL" id="CAG8681150.1"/>
    </source>
</evidence>
<proteinExistence type="predicted"/>
<comment type="caution">
    <text evidence="2">The sequence shown here is derived from an EMBL/GenBank/DDBJ whole genome shotgun (WGS) entry which is preliminary data.</text>
</comment>
<organism evidence="2 3">
    <name type="scientific">Acaulospora morrowiae</name>
    <dbReference type="NCBI Taxonomy" id="94023"/>
    <lineage>
        <taxon>Eukaryota</taxon>
        <taxon>Fungi</taxon>
        <taxon>Fungi incertae sedis</taxon>
        <taxon>Mucoromycota</taxon>
        <taxon>Glomeromycotina</taxon>
        <taxon>Glomeromycetes</taxon>
        <taxon>Diversisporales</taxon>
        <taxon>Acaulosporaceae</taxon>
        <taxon>Acaulospora</taxon>
    </lineage>
</organism>
<dbReference type="Proteomes" id="UP000789342">
    <property type="component" value="Unassembled WGS sequence"/>
</dbReference>
<sequence length="99" mass="11563">MAELDLQSQTFQTTQVEKSQQESKDWHEILVEFFSKIGMLETNQTFKLELIVFSSGCEKQLLTHIEWLLQELTSWRSRNELNNLSLSAKRKKGPDDESS</sequence>
<accession>A0A9N9EQF9</accession>
<dbReference type="OrthoDB" id="5531344at2759"/>
<feature type="non-terminal residue" evidence="2">
    <location>
        <position position="1"/>
    </location>
</feature>
<gene>
    <name evidence="2" type="ORF">AMORRO_LOCUS11251</name>
</gene>
<keyword evidence="3" id="KW-1185">Reference proteome</keyword>
<feature type="compositionally biased region" description="Polar residues" evidence="1">
    <location>
        <begin position="1"/>
        <end position="18"/>
    </location>
</feature>
<reference evidence="2" key="1">
    <citation type="submission" date="2021-06" db="EMBL/GenBank/DDBJ databases">
        <authorList>
            <person name="Kallberg Y."/>
            <person name="Tangrot J."/>
            <person name="Rosling A."/>
        </authorList>
    </citation>
    <scope>NUCLEOTIDE SEQUENCE</scope>
    <source>
        <strain evidence="2">CL551</strain>
    </source>
</reference>
<protein>
    <submittedName>
        <fullName evidence="2">7358_t:CDS:1</fullName>
    </submittedName>
</protein>